<accession>A0A0N4V312</accession>
<gene>
    <name evidence="1" type="ORF">EVEC_LOCUS4128</name>
</gene>
<reference evidence="3" key="1">
    <citation type="submission" date="2017-02" db="UniProtKB">
        <authorList>
            <consortium name="WormBaseParasite"/>
        </authorList>
    </citation>
    <scope>IDENTIFICATION</scope>
</reference>
<organism evidence="3">
    <name type="scientific">Enterobius vermicularis</name>
    <name type="common">Human pinworm</name>
    <dbReference type="NCBI Taxonomy" id="51028"/>
    <lineage>
        <taxon>Eukaryota</taxon>
        <taxon>Metazoa</taxon>
        <taxon>Ecdysozoa</taxon>
        <taxon>Nematoda</taxon>
        <taxon>Chromadorea</taxon>
        <taxon>Rhabditida</taxon>
        <taxon>Spirurina</taxon>
        <taxon>Oxyuridomorpha</taxon>
        <taxon>Oxyuroidea</taxon>
        <taxon>Oxyuridae</taxon>
        <taxon>Enterobius</taxon>
    </lineage>
</organism>
<proteinExistence type="predicted"/>
<sequence length="85" mass="9152">MDATAFVETILAVRYAPQLIKSGTSIRQRILSLTPLQSGTTCLERKHKLGKIGNLKSDLANFGVLDGITASQFAVVVGSRRPRPA</sequence>
<evidence type="ECO:0000313" key="1">
    <source>
        <dbReference type="EMBL" id="VDD89377.1"/>
    </source>
</evidence>
<dbReference type="EMBL" id="UXUI01007769">
    <property type="protein sequence ID" value="VDD89377.1"/>
    <property type="molecule type" value="Genomic_DNA"/>
</dbReference>
<protein>
    <submittedName>
        <fullName evidence="3">Transposase</fullName>
    </submittedName>
</protein>
<reference evidence="1 2" key="2">
    <citation type="submission" date="2018-10" db="EMBL/GenBank/DDBJ databases">
        <authorList>
            <consortium name="Pathogen Informatics"/>
        </authorList>
    </citation>
    <scope>NUCLEOTIDE SEQUENCE [LARGE SCALE GENOMIC DNA]</scope>
</reference>
<dbReference type="Proteomes" id="UP000274131">
    <property type="component" value="Unassembled WGS sequence"/>
</dbReference>
<evidence type="ECO:0000313" key="2">
    <source>
        <dbReference type="Proteomes" id="UP000274131"/>
    </source>
</evidence>
<dbReference type="WBParaSite" id="EVEC_0000442001-mRNA-1">
    <property type="protein sequence ID" value="EVEC_0000442001-mRNA-1"/>
    <property type="gene ID" value="EVEC_0000442001"/>
</dbReference>
<keyword evidence="2" id="KW-1185">Reference proteome</keyword>
<dbReference type="AlphaFoldDB" id="A0A0N4V312"/>
<name>A0A0N4V312_ENTVE</name>
<evidence type="ECO:0000313" key="3">
    <source>
        <dbReference type="WBParaSite" id="EVEC_0000442001-mRNA-1"/>
    </source>
</evidence>